<feature type="compositionally biased region" description="Basic and acidic residues" evidence="1">
    <location>
        <begin position="113"/>
        <end position="122"/>
    </location>
</feature>
<reference evidence="3" key="1">
    <citation type="journal article" date="2013" name="PLoS Genet.">
        <title>The genome of Spraguea lophii and the basis of host-microsporidian interactions.</title>
        <authorList>
            <person name="Campbell S.E."/>
            <person name="Williams T.A."/>
            <person name="Yousuf A."/>
            <person name="Soanes D.M."/>
            <person name="Paszkiewicz K.H."/>
            <person name="Williams B.A.P."/>
        </authorList>
    </citation>
    <scope>NUCLEOTIDE SEQUENCE [LARGE SCALE GENOMIC DNA]</scope>
    <source>
        <strain evidence="3">42_110</strain>
    </source>
</reference>
<feature type="region of interest" description="Disordered" evidence="1">
    <location>
        <begin position="100"/>
        <end position="125"/>
    </location>
</feature>
<sequence>MVRKECVSDTNLNLNVIIDENFIRSADERLICNCGYDEIDYIEEIMDNNTKNEIRKIDPSYLRNRYDRLGCSMCNMKDSKNCLSGKKEDDKDENIKEKVYQMYDNPNNEDEKEDKNSEKNKEINQNGDVYVENNCKTIEKEESESKGFVEISNSTVDHTTNVIENFRTNIEYLQENEEDSIKIAIKKTIDNKEHKKDEFLKEASLVEVIIETTESSSKDDVDFPKYSGSSDEIYKSEMFESHEICDNESNELSSSIINKIKEQFQTLKLVNDLKELGYEHDSFSTQIEEDSGESIAIRPNASSDYLDNEDSDNIINEYEEEMGEFKIIKNDMNDKDYIFASSNDNLRNRILSQNKIQMKVNRFHLEDSSHIGKISTECINTIELQEESEKSNNLSLFYETKERLNKRECLKIETPNTKKFIIDSQNTQMNIEDCYKINDLRTSILIGKIEKRGGNNKYQDNYFQLRGNNFICYNGSKLRSSNDRRPIQQNYDLYLEESPEFFYTKKYILNILECRLFLVKNDTLRKNIISRMLLVCLRPEDDLIEITHEIHDIKETCGEFDIYLNSINGITKITLPVLEFALQHNDAIYFYRVKEITNFLKWIIALGVRQGKFRTPSY</sequence>
<gene>
    <name evidence="2" type="ORF">SLOPH_2206</name>
</gene>
<dbReference type="VEuPathDB" id="MicrosporidiaDB:SLOPH_2206"/>
<proteinExistence type="predicted"/>
<protein>
    <submittedName>
        <fullName evidence="2">Uncharacterized protein</fullName>
    </submittedName>
</protein>
<dbReference type="Proteomes" id="UP000014978">
    <property type="component" value="Unassembled WGS sequence"/>
</dbReference>
<keyword evidence="3" id="KW-1185">Reference proteome</keyword>
<dbReference type="AlphaFoldDB" id="S7W8T7"/>
<organism evidence="2 3">
    <name type="scientific">Spraguea lophii (strain 42_110)</name>
    <name type="common">Microsporidian parasite</name>
    <dbReference type="NCBI Taxonomy" id="1358809"/>
    <lineage>
        <taxon>Eukaryota</taxon>
        <taxon>Fungi</taxon>
        <taxon>Fungi incertae sedis</taxon>
        <taxon>Microsporidia</taxon>
        <taxon>Spragueidae</taxon>
        <taxon>Spraguea</taxon>
    </lineage>
</organism>
<accession>S7W8T7</accession>
<evidence type="ECO:0000256" key="1">
    <source>
        <dbReference type="SAM" id="MobiDB-lite"/>
    </source>
</evidence>
<dbReference type="EMBL" id="ATCN01001017">
    <property type="protein sequence ID" value="EPR78132.1"/>
    <property type="molecule type" value="Genomic_DNA"/>
</dbReference>
<evidence type="ECO:0000313" key="3">
    <source>
        <dbReference type="Proteomes" id="UP000014978"/>
    </source>
</evidence>
<comment type="caution">
    <text evidence="2">The sequence shown here is derived from an EMBL/GenBank/DDBJ whole genome shotgun (WGS) entry which is preliminary data.</text>
</comment>
<evidence type="ECO:0000313" key="2">
    <source>
        <dbReference type="EMBL" id="EPR78132.1"/>
    </source>
</evidence>
<name>S7W8T7_SPRLO</name>
<dbReference type="HOGENOM" id="CLU_442252_0_0_1"/>
<dbReference type="InParanoid" id="S7W8T7"/>
<dbReference type="OrthoDB" id="2190266at2759"/>